<dbReference type="GO" id="GO:0016787">
    <property type="term" value="F:hydrolase activity"/>
    <property type="evidence" value="ECO:0007669"/>
    <property type="project" value="UniProtKB-UniRule"/>
</dbReference>
<comment type="cofactor">
    <cofactor evidence="2">
        <name>a divalent metal cation</name>
        <dbReference type="ChEBI" id="CHEBI:60240"/>
    </cofactor>
</comment>
<dbReference type="EMBL" id="JABZRD010000439">
    <property type="protein sequence ID" value="MBF1284263.1"/>
    <property type="molecule type" value="Genomic_DNA"/>
</dbReference>
<sequence>MKYFVMSDLHGSAYYTKKLLDIYKAGEYEKLLLLGDLLYHGPRNDLPKDYAPKEVIAMLNPLKDEILAVRGNCDAEVDQMVLDFPIMADYALLDLGSRSIFLSHGHVYTHESFPLRKNGDVFLQGHTHLPVAEKKERDEKFYYHLNPGSGSLPKEDNPNSHGVLTEKGFTIYTLDGEVLKEVEF</sequence>
<dbReference type="AlphaFoldDB" id="A0A930DSZ5"/>
<dbReference type="EC" id="3.1.4.-" evidence="2"/>
<comment type="caution">
    <text evidence="4">The sequence shown here is derived from an EMBL/GenBank/DDBJ whole genome shotgun (WGS) entry which is preliminary data.</text>
</comment>
<keyword evidence="2" id="KW-0479">Metal-binding</keyword>
<feature type="domain" description="Calcineurin-like phosphoesterase" evidence="3">
    <location>
        <begin position="1"/>
        <end position="165"/>
    </location>
</feature>
<evidence type="ECO:0000256" key="2">
    <source>
        <dbReference type="RuleBase" id="RU362039"/>
    </source>
</evidence>
<comment type="similarity">
    <text evidence="1 2">Belongs to the metallophosphoesterase superfamily. YfcE family.</text>
</comment>
<protein>
    <recommendedName>
        <fullName evidence="2">Phosphoesterase</fullName>
        <ecNumber evidence="2">3.1.4.-</ecNumber>
    </recommendedName>
</protein>
<evidence type="ECO:0000313" key="5">
    <source>
        <dbReference type="Proteomes" id="UP000709351"/>
    </source>
</evidence>
<keyword evidence="4" id="KW-0378">Hydrolase</keyword>
<dbReference type="NCBIfam" id="NF006988">
    <property type="entry name" value="PRK09453.1"/>
    <property type="match status" value="1"/>
</dbReference>
<proteinExistence type="inferred from homology"/>
<dbReference type="InterPro" id="IPR024654">
    <property type="entry name" value="Calcineurin-like_PHP_lpxH"/>
</dbReference>
<dbReference type="GO" id="GO:0046872">
    <property type="term" value="F:metal ion binding"/>
    <property type="evidence" value="ECO:0007669"/>
    <property type="project" value="UniProtKB-KW"/>
</dbReference>
<organism evidence="4 5">
    <name type="scientific">Oribacterium parvum</name>
    <dbReference type="NCBI Taxonomy" id="1501329"/>
    <lineage>
        <taxon>Bacteria</taxon>
        <taxon>Bacillati</taxon>
        <taxon>Bacillota</taxon>
        <taxon>Clostridia</taxon>
        <taxon>Lachnospirales</taxon>
        <taxon>Lachnospiraceae</taxon>
        <taxon>Oribacterium</taxon>
    </lineage>
</organism>
<dbReference type="NCBIfam" id="TIGR00040">
    <property type="entry name" value="yfcE"/>
    <property type="match status" value="1"/>
</dbReference>
<evidence type="ECO:0000256" key="1">
    <source>
        <dbReference type="ARBA" id="ARBA00008950"/>
    </source>
</evidence>
<dbReference type="Gene3D" id="3.60.21.10">
    <property type="match status" value="1"/>
</dbReference>
<reference evidence="4" key="1">
    <citation type="submission" date="2020-04" db="EMBL/GenBank/DDBJ databases">
        <title>Deep metagenomics examines the oral microbiome during advanced dental caries in children, revealing novel taxa and co-occurrences with host molecules.</title>
        <authorList>
            <person name="Baker J.L."/>
            <person name="Morton J.T."/>
            <person name="Dinis M."/>
            <person name="Alvarez R."/>
            <person name="Tran N.C."/>
            <person name="Knight R."/>
            <person name="Edlund A."/>
        </authorList>
    </citation>
    <scope>NUCLEOTIDE SEQUENCE</scope>
    <source>
        <strain evidence="4">JCVI_24_bin.2</strain>
    </source>
</reference>
<dbReference type="InterPro" id="IPR029052">
    <property type="entry name" value="Metallo-depent_PP-like"/>
</dbReference>
<gene>
    <name evidence="4" type="primary">yfcE</name>
    <name evidence="4" type="ORF">HXM93_07025</name>
</gene>
<dbReference type="Pfam" id="PF12850">
    <property type="entry name" value="Metallophos_2"/>
    <property type="match status" value="1"/>
</dbReference>
<dbReference type="Proteomes" id="UP000709351">
    <property type="component" value="Unassembled WGS sequence"/>
</dbReference>
<evidence type="ECO:0000259" key="3">
    <source>
        <dbReference type="Pfam" id="PF12850"/>
    </source>
</evidence>
<name>A0A930DSZ5_9FIRM</name>
<evidence type="ECO:0000313" key="4">
    <source>
        <dbReference type="EMBL" id="MBF1284263.1"/>
    </source>
</evidence>
<dbReference type="InterPro" id="IPR000979">
    <property type="entry name" value="Phosphodiesterase_MJ0936/Vps29"/>
</dbReference>
<accession>A0A930DSZ5</accession>
<dbReference type="SUPFAM" id="SSF56300">
    <property type="entry name" value="Metallo-dependent phosphatases"/>
    <property type="match status" value="1"/>
</dbReference>